<gene>
    <name evidence="1" type="ORF">CDAR_597401</name>
</gene>
<evidence type="ECO:0000313" key="1">
    <source>
        <dbReference type="EMBL" id="GIY72047.1"/>
    </source>
</evidence>
<accession>A0AAV4VP15</accession>
<evidence type="ECO:0000313" key="2">
    <source>
        <dbReference type="Proteomes" id="UP001054837"/>
    </source>
</evidence>
<proteinExistence type="predicted"/>
<dbReference type="AlphaFoldDB" id="A0AAV4VP15"/>
<name>A0AAV4VP15_9ARAC</name>
<sequence length="98" mass="11029">MKILDLGGLVETPELRELGLCGKEDDVNDLGFFNSIFGTKLTSHNSIPSTNLISGEILKMIKFEGIFVLVRYLDYGAMIPQEDLVHYSTKFFVVRDVD</sequence>
<protein>
    <submittedName>
        <fullName evidence="1">Uncharacterized protein</fullName>
    </submittedName>
</protein>
<dbReference type="Proteomes" id="UP001054837">
    <property type="component" value="Unassembled WGS sequence"/>
</dbReference>
<comment type="caution">
    <text evidence="1">The sequence shown here is derived from an EMBL/GenBank/DDBJ whole genome shotgun (WGS) entry which is preliminary data.</text>
</comment>
<dbReference type="EMBL" id="BPLQ01013437">
    <property type="protein sequence ID" value="GIY72047.1"/>
    <property type="molecule type" value="Genomic_DNA"/>
</dbReference>
<organism evidence="1 2">
    <name type="scientific">Caerostris darwini</name>
    <dbReference type="NCBI Taxonomy" id="1538125"/>
    <lineage>
        <taxon>Eukaryota</taxon>
        <taxon>Metazoa</taxon>
        <taxon>Ecdysozoa</taxon>
        <taxon>Arthropoda</taxon>
        <taxon>Chelicerata</taxon>
        <taxon>Arachnida</taxon>
        <taxon>Araneae</taxon>
        <taxon>Araneomorphae</taxon>
        <taxon>Entelegynae</taxon>
        <taxon>Araneoidea</taxon>
        <taxon>Araneidae</taxon>
        <taxon>Caerostris</taxon>
    </lineage>
</organism>
<reference evidence="1 2" key="1">
    <citation type="submission" date="2021-06" db="EMBL/GenBank/DDBJ databases">
        <title>Caerostris darwini draft genome.</title>
        <authorList>
            <person name="Kono N."/>
            <person name="Arakawa K."/>
        </authorList>
    </citation>
    <scope>NUCLEOTIDE SEQUENCE [LARGE SCALE GENOMIC DNA]</scope>
</reference>
<keyword evidence="2" id="KW-1185">Reference proteome</keyword>